<dbReference type="Proteomes" id="UP000051802">
    <property type="component" value="Unassembled WGS sequence"/>
</dbReference>
<accession>A0A0R0AMJ9</accession>
<comment type="caution">
    <text evidence="1">The sequence shown here is derived from an EMBL/GenBank/DDBJ whole genome shotgun (WGS) entry which is preliminary data.</text>
</comment>
<evidence type="ECO:0000313" key="1">
    <source>
        <dbReference type="EMBL" id="KRG46447.1"/>
    </source>
</evidence>
<name>A0A0R0AMJ9_9GAMM</name>
<gene>
    <name evidence="1" type="ORF">ARC20_05470</name>
</gene>
<evidence type="ECO:0008006" key="3">
    <source>
        <dbReference type="Google" id="ProtNLM"/>
    </source>
</evidence>
<reference evidence="1 2" key="1">
    <citation type="submission" date="2015-10" db="EMBL/GenBank/DDBJ databases">
        <title>Genome sequencing and analysis of members of genus Stenotrophomonas.</title>
        <authorList>
            <person name="Patil P.P."/>
            <person name="Midha S."/>
            <person name="Patil P.B."/>
        </authorList>
    </citation>
    <scope>NUCLEOTIDE SEQUENCE [LARGE SCALE GENOMIC DNA]</scope>
    <source>
        <strain evidence="1 2">JCM 16536</strain>
    </source>
</reference>
<organism evidence="1 2">
    <name type="scientific">Stenotrophomonas panacihumi</name>
    <dbReference type="NCBI Taxonomy" id="676599"/>
    <lineage>
        <taxon>Bacteria</taxon>
        <taxon>Pseudomonadati</taxon>
        <taxon>Pseudomonadota</taxon>
        <taxon>Gammaproteobacteria</taxon>
        <taxon>Lysobacterales</taxon>
        <taxon>Lysobacteraceae</taxon>
        <taxon>Stenotrophomonas</taxon>
    </lineage>
</organism>
<dbReference type="AlphaFoldDB" id="A0A0R0AMJ9"/>
<dbReference type="OrthoDB" id="5739641at2"/>
<protein>
    <recommendedName>
        <fullName evidence="3">DUF2939 domain-containing protein</fullName>
    </recommendedName>
</protein>
<dbReference type="RefSeq" id="WP_057644915.1">
    <property type="nucleotide sequence ID" value="NZ_LLXU01000055.1"/>
</dbReference>
<sequence length="184" mass="20284">MKKYWWIIPLLLLLALGAYVVAGPYLALRGISQAIEQQDTAALERHVDFPRLRANLKAQLDDYVVRRAGIDTQSSLLGGIALQLAGGLTGAGVDTMVTPLGIGALLQGHQLWKRASGETIDGDTWSRPMPARPLKDARKHFESTSRFTATVLTESGDPVVFVLDRQGLRWRLTDIRLPLSRATR</sequence>
<evidence type="ECO:0000313" key="2">
    <source>
        <dbReference type="Proteomes" id="UP000051802"/>
    </source>
</evidence>
<proteinExistence type="predicted"/>
<dbReference type="EMBL" id="LLXU01000055">
    <property type="protein sequence ID" value="KRG46447.1"/>
    <property type="molecule type" value="Genomic_DNA"/>
</dbReference>
<dbReference type="STRING" id="676599.ARC20_05470"/>
<dbReference type="Pfam" id="PF11159">
    <property type="entry name" value="DUF2939"/>
    <property type="match status" value="1"/>
</dbReference>
<keyword evidence="2" id="KW-1185">Reference proteome</keyword>
<dbReference type="InterPro" id="IPR021330">
    <property type="entry name" value="DUF2939"/>
</dbReference>